<gene>
    <name evidence="1" type="ORF">LTS18_013583</name>
</gene>
<proteinExistence type="predicted"/>
<comment type="caution">
    <text evidence="1">The sequence shown here is derived from an EMBL/GenBank/DDBJ whole genome shotgun (WGS) entry which is preliminary data.</text>
</comment>
<evidence type="ECO:0000313" key="2">
    <source>
        <dbReference type="Proteomes" id="UP001186974"/>
    </source>
</evidence>
<protein>
    <submittedName>
        <fullName evidence="1">Uncharacterized protein</fullName>
    </submittedName>
</protein>
<reference evidence="1" key="1">
    <citation type="submission" date="2024-09" db="EMBL/GenBank/DDBJ databases">
        <title>Black Yeasts Isolated from many extreme environments.</title>
        <authorList>
            <person name="Coleine C."/>
            <person name="Stajich J.E."/>
            <person name="Selbmann L."/>
        </authorList>
    </citation>
    <scope>NUCLEOTIDE SEQUENCE</scope>
    <source>
        <strain evidence="1">CCFEE 5737</strain>
    </source>
</reference>
<keyword evidence="2" id="KW-1185">Reference proteome</keyword>
<sequence>MAESWVEEISVIDGAVNNLVSKLASSRITNAPSSIPNTTLRIPKDFGMQLICELEAPRLMAVRVRELSGALPVKQSGMEGHTSNFGFDPKKLLGAHALHCANGKSHFNTLDNEIHPLFGESNFHGCPQEIYEQMRPALRVSTLLLTHRATASFWLTLMYGEREIDQVYSAKLGYECQRIRKDVPYSAGLAAQFATHLRKITNSLHFHFHLSVFSPLKDGEAFSSLCFLEDYKTKTDFRPGEPCRRSRICLHTDFYSTAQRLSRLVNPDPFMVLRFQFFLAVSVCHEVAHFIEASGPIHAAVPGLQVREVYYKDHTFREAGAAFETQVFGGRVHPVADRVDCAYGMTVYDYDRYVAQTPLDLATYYSVSMDFIAMLQQKETWERDYSSTSCDVFHIPRNGAKAVFLPHMDMVVYDGEDGEEISDETDFVDTAFKRTIDGQINRNRTMKVGRRVFSGRRSRK</sequence>
<evidence type="ECO:0000313" key="1">
    <source>
        <dbReference type="EMBL" id="KAK3063682.1"/>
    </source>
</evidence>
<organism evidence="1 2">
    <name type="scientific">Coniosporium uncinatum</name>
    <dbReference type="NCBI Taxonomy" id="93489"/>
    <lineage>
        <taxon>Eukaryota</taxon>
        <taxon>Fungi</taxon>
        <taxon>Dikarya</taxon>
        <taxon>Ascomycota</taxon>
        <taxon>Pezizomycotina</taxon>
        <taxon>Dothideomycetes</taxon>
        <taxon>Dothideomycetes incertae sedis</taxon>
        <taxon>Coniosporium</taxon>
    </lineage>
</organism>
<dbReference type="Proteomes" id="UP001186974">
    <property type="component" value="Unassembled WGS sequence"/>
</dbReference>
<accession>A0ACC3D904</accession>
<name>A0ACC3D904_9PEZI</name>
<dbReference type="EMBL" id="JAWDJW010006755">
    <property type="protein sequence ID" value="KAK3063682.1"/>
    <property type="molecule type" value="Genomic_DNA"/>
</dbReference>